<dbReference type="EMBL" id="JACDUS010000001">
    <property type="protein sequence ID" value="MBA2880366.1"/>
    <property type="molecule type" value="Genomic_DNA"/>
</dbReference>
<dbReference type="NCBIfam" id="NF003501">
    <property type="entry name" value="PRK05170.1-5"/>
    <property type="match status" value="1"/>
</dbReference>
<keyword evidence="2" id="KW-1185">Reference proteome</keyword>
<protein>
    <submittedName>
        <fullName evidence="1">Uncharacterized protein</fullName>
    </submittedName>
</protein>
<organism evidence="1 2">
    <name type="scientific">Desulfosalsimonas propionicica</name>
    <dbReference type="NCBI Taxonomy" id="332175"/>
    <lineage>
        <taxon>Bacteria</taxon>
        <taxon>Pseudomonadati</taxon>
        <taxon>Thermodesulfobacteriota</taxon>
        <taxon>Desulfobacteria</taxon>
        <taxon>Desulfobacterales</taxon>
        <taxon>Desulfosalsimonadaceae</taxon>
        <taxon>Desulfosalsimonas</taxon>
    </lineage>
</organism>
<dbReference type="Pfam" id="PF03692">
    <property type="entry name" value="CxxCxxCC"/>
    <property type="match status" value="1"/>
</dbReference>
<dbReference type="HAMAP" id="MF_00676">
    <property type="entry name" value="UPF0260"/>
    <property type="match status" value="1"/>
</dbReference>
<dbReference type="PANTHER" id="PTHR37421">
    <property type="entry name" value="UPF0260 PROTEIN YCGN"/>
    <property type="match status" value="1"/>
</dbReference>
<dbReference type="Proteomes" id="UP000525298">
    <property type="component" value="Unassembled WGS sequence"/>
</dbReference>
<evidence type="ECO:0000313" key="1">
    <source>
        <dbReference type="EMBL" id="MBA2880366.1"/>
    </source>
</evidence>
<comment type="caution">
    <text evidence="1">The sequence shown here is derived from an EMBL/GenBank/DDBJ whole genome shotgun (WGS) entry which is preliminary data.</text>
</comment>
<dbReference type="InterPro" id="IPR008228">
    <property type="entry name" value="UCP006173"/>
</dbReference>
<gene>
    <name evidence="1" type="ORF">HNR65_000673</name>
</gene>
<dbReference type="RefSeq" id="WP_220128264.1">
    <property type="nucleotide sequence ID" value="NZ_JACDUS010000001.1"/>
</dbReference>
<dbReference type="AlphaFoldDB" id="A0A7W0C737"/>
<dbReference type="NCBIfam" id="NF003507">
    <property type="entry name" value="PRK05170.2-5"/>
    <property type="match status" value="1"/>
</dbReference>
<dbReference type="InterPro" id="IPR005358">
    <property type="entry name" value="Puta_zinc/iron-chelating_dom"/>
</dbReference>
<proteinExistence type="inferred from homology"/>
<dbReference type="PIRSF" id="PIRSF006173">
    <property type="entry name" value="UCP006173"/>
    <property type="match status" value="1"/>
</dbReference>
<sequence>MNKKFWQYKTFSEMSSAEWEALCDGCGRCCLHKLEDVDTGEIAYTSVACRFLEISKCRCTAYEHRKSARKECLCLTPENICEMTWLPKTCAYRMLFERRDLASWHPLVTGDPESVHTAGISVRNKAIPEDWINPDDLETYVIEQDLAESPGNLRKNQCNNPCLKK</sequence>
<name>A0A7W0C737_9BACT</name>
<reference evidence="1 2" key="1">
    <citation type="submission" date="2020-07" db="EMBL/GenBank/DDBJ databases">
        <title>Genomic Encyclopedia of Type Strains, Phase IV (KMG-IV): sequencing the most valuable type-strain genomes for metagenomic binning, comparative biology and taxonomic classification.</title>
        <authorList>
            <person name="Goeker M."/>
        </authorList>
    </citation>
    <scope>NUCLEOTIDE SEQUENCE [LARGE SCALE GENOMIC DNA]</scope>
    <source>
        <strain evidence="1 2">DSM 17721</strain>
    </source>
</reference>
<dbReference type="PANTHER" id="PTHR37421:SF1">
    <property type="entry name" value="UPF0260 PROTEIN YCGN"/>
    <property type="match status" value="1"/>
</dbReference>
<accession>A0A7W0C737</accession>
<evidence type="ECO:0000313" key="2">
    <source>
        <dbReference type="Proteomes" id="UP000525298"/>
    </source>
</evidence>